<keyword evidence="8" id="KW-1185">Reference proteome</keyword>
<evidence type="ECO:0000256" key="3">
    <source>
        <dbReference type="ARBA" id="ARBA00022801"/>
    </source>
</evidence>
<evidence type="ECO:0000256" key="5">
    <source>
        <dbReference type="PIRNR" id="PIRNR038994"/>
    </source>
</evidence>
<dbReference type="InterPro" id="IPR006680">
    <property type="entry name" value="Amidohydro-rel"/>
</dbReference>
<accession>A0A1I6BM41</accession>
<dbReference type="SUPFAM" id="SSF51338">
    <property type="entry name" value="Composite domain of metallo-dependent hydrolases"/>
    <property type="match status" value="1"/>
</dbReference>
<dbReference type="EMBL" id="FOXX01000011">
    <property type="protein sequence ID" value="SFQ82009.1"/>
    <property type="molecule type" value="Genomic_DNA"/>
</dbReference>
<organism evidence="7 8">
    <name type="scientific">Priestia endophytica DSM 13796</name>
    <dbReference type="NCBI Taxonomy" id="1121089"/>
    <lineage>
        <taxon>Bacteria</taxon>
        <taxon>Bacillati</taxon>
        <taxon>Bacillota</taxon>
        <taxon>Bacilli</taxon>
        <taxon>Bacillales</taxon>
        <taxon>Bacillaceae</taxon>
        <taxon>Priestia</taxon>
    </lineage>
</organism>
<evidence type="ECO:0000256" key="4">
    <source>
        <dbReference type="ARBA" id="ARBA00023277"/>
    </source>
</evidence>
<evidence type="ECO:0000256" key="2">
    <source>
        <dbReference type="ARBA" id="ARBA00022723"/>
    </source>
</evidence>
<dbReference type="PANTHER" id="PTHR11113">
    <property type="entry name" value="N-ACETYLGLUCOSAMINE-6-PHOSPHATE DEACETYLASE"/>
    <property type="match status" value="1"/>
</dbReference>
<dbReference type="Pfam" id="PF01979">
    <property type="entry name" value="Amidohydro_1"/>
    <property type="match status" value="1"/>
</dbReference>
<protein>
    <submittedName>
        <fullName evidence="7">N-acetylglucosamine-6-phosphate deacetylase</fullName>
    </submittedName>
</protein>
<evidence type="ECO:0000313" key="7">
    <source>
        <dbReference type="EMBL" id="SFQ82009.1"/>
    </source>
</evidence>
<dbReference type="Gene3D" id="2.30.40.10">
    <property type="entry name" value="Urease, subunit C, domain 1"/>
    <property type="match status" value="1"/>
</dbReference>
<reference evidence="7 8" key="1">
    <citation type="submission" date="2016-10" db="EMBL/GenBank/DDBJ databases">
        <authorList>
            <person name="Varghese N."/>
            <person name="Submissions S."/>
        </authorList>
    </citation>
    <scope>NUCLEOTIDE SEQUENCE [LARGE SCALE GENOMIC DNA]</scope>
    <source>
        <strain evidence="7 8">DSM 13796</strain>
    </source>
</reference>
<keyword evidence="3 5" id="KW-0378">Hydrolase</keyword>
<evidence type="ECO:0000259" key="6">
    <source>
        <dbReference type="Pfam" id="PF01979"/>
    </source>
</evidence>
<evidence type="ECO:0000313" key="8">
    <source>
        <dbReference type="Proteomes" id="UP000182762"/>
    </source>
</evidence>
<dbReference type="Proteomes" id="UP000182762">
    <property type="component" value="Unassembled WGS sequence"/>
</dbReference>
<comment type="similarity">
    <text evidence="1 5">Belongs to the metallo-dependent hydrolases superfamily. NagA family.</text>
</comment>
<name>A0A1I6BM41_9BACI</name>
<keyword evidence="4 5" id="KW-0119">Carbohydrate metabolism</keyword>
<dbReference type="InterPro" id="IPR011059">
    <property type="entry name" value="Metal-dep_hydrolase_composite"/>
</dbReference>
<proteinExistence type="inferred from homology"/>
<keyword evidence="2" id="KW-0479">Metal-binding</keyword>
<dbReference type="SUPFAM" id="SSF51556">
    <property type="entry name" value="Metallo-dependent hydrolases"/>
    <property type="match status" value="1"/>
</dbReference>
<dbReference type="PIRSF" id="PIRSF038994">
    <property type="entry name" value="NagA"/>
    <property type="match status" value="1"/>
</dbReference>
<dbReference type="CDD" id="cd00854">
    <property type="entry name" value="NagA"/>
    <property type="match status" value="1"/>
</dbReference>
<evidence type="ECO:0000256" key="1">
    <source>
        <dbReference type="ARBA" id="ARBA00010716"/>
    </source>
</evidence>
<dbReference type="GeneID" id="93712389"/>
<dbReference type="InterPro" id="IPR032466">
    <property type="entry name" value="Metal_Hydrolase"/>
</dbReference>
<comment type="caution">
    <text evidence="7">The sequence shown here is derived from an EMBL/GenBank/DDBJ whole genome shotgun (WGS) entry which is preliminary data.</text>
</comment>
<sequence length="397" mass="43481">MIQNQNIVLSNLIIYSDLGKIQNGYIRISSGKIKDIGSISDYKTEPNDQVIKYSSSYKLVPGAIDIHIHGVANADAMDATQESLKTMATTLPKEGTTSFLATTMTQSNEAIEQALTNAGNFINNQTVDEQAEIVGIHLEGPFISPKRAGAQPPTYIKDPDLSLFKQWQENAGGHIKLVTLAPEQPGGLEMVTYLKSQNVVASIGHSDATYDQIDEAIQTGLSHVTHLYNGMRGLHHREPGVLGAAYLRKELFVELITDGIHCRPEMVKLAYDQITSDRMILITDSLRAKWLKNGTYDLGGQPVNVDDTTATLADGTLAGSILKMNDAIKNTINYTNCSLEDIVKMTSVNPAKQLNIFDRKGSIAVGKDADIVILNENLDVEMTFCRGTLAYKKEHTK</sequence>
<dbReference type="RefSeq" id="WP_061802387.1">
    <property type="nucleotide sequence ID" value="NZ_FOXX01000011.1"/>
</dbReference>
<gene>
    <name evidence="7" type="ORF">SAMN02745910_03811</name>
</gene>
<dbReference type="PANTHER" id="PTHR11113:SF14">
    <property type="entry name" value="N-ACETYLGLUCOSAMINE-6-PHOSPHATE DEACETYLASE"/>
    <property type="match status" value="1"/>
</dbReference>
<dbReference type="InterPro" id="IPR003764">
    <property type="entry name" value="GlcNAc_6-P_deAcase"/>
</dbReference>
<feature type="domain" description="Amidohydrolase-related" evidence="6">
    <location>
        <begin position="59"/>
        <end position="388"/>
    </location>
</feature>
<dbReference type="Gene3D" id="3.20.20.140">
    <property type="entry name" value="Metal-dependent hydrolases"/>
    <property type="match status" value="1"/>
</dbReference>
<dbReference type="NCBIfam" id="TIGR00221">
    <property type="entry name" value="nagA"/>
    <property type="match status" value="1"/>
</dbReference>